<proteinExistence type="predicted"/>
<comment type="caution">
    <text evidence="6">The sequence shown here is derived from an EMBL/GenBank/DDBJ whole genome shotgun (WGS) entry which is preliminary data.</text>
</comment>
<dbReference type="InterPro" id="IPR050595">
    <property type="entry name" value="Bact_response_regulator"/>
</dbReference>
<evidence type="ECO:0000256" key="1">
    <source>
        <dbReference type="ARBA" id="ARBA00022553"/>
    </source>
</evidence>
<name>A0A6N8SLL7_9HYPH</name>
<feature type="domain" description="Response regulatory" evidence="5">
    <location>
        <begin position="3"/>
        <end position="115"/>
    </location>
</feature>
<evidence type="ECO:0000256" key="2">
    <source>
        <dbReference type="ARBA" id="ARBA00023015"/>
    </source>
</evidence>
<dbReference type="PROSITE" id="PS50110">
    <property type="entry name" value="RESPONSE_REGULATORY"/>
    <property type="match status" value="1"/>
</dbReference>
<dbReference type="Pfam" id="PF00072">
    <property type="entry name" value="Response_reg"/>
    <property type="match status" value="1"/>
</dbReference>
<evidence type="ECO:0000313" key="6">
    <source>
        <dbReference type="EMBL" id="MXN48698.1"/>
    </source>
</evidence>
<evidence type="ECO:0000256" key="3">
    <source>
        <dbReference type="ARBA" id="ARBA00023163"/>
    </source>
</evidence>
<dbReference type="InterPro" id="IPR001789">
    <property type="entry name" value="Sig_transdc_resp-reg_receiver"/>
</dbReference>
<feature type="modified residue" description="4-aspartylphosphate" evidence="4">
    <location>
        <position position="52"/>
    </location>
</feature>
<dbReference type="Proteomes" id="UP000435802">
    <property type="component" value="Unassembled WGS sequence"/>
</dbReference>
<keyword evidence="3" id="KW-0804">Transcription</keyword>
<sequence>MRKVLVVEDEVLIRLTLVDALHEAGFDVLDTGSAEHAIEIINAQTIHLLFTDIQLPGKLTGLDLAHRVFERFPDAGIIVASGRIQPMSTDLPPAAKFFSKPFGFDEIIACFKGMNRP</sequence>
<dbReference type="InterPro" id="IPR011006">
    <property type="entry name" value="CheY-like_superfamily"/>
</dbReference>
<evidence type="ECO:0000259" key="5">
    <source>
        <dbReference type="PROSITE" id="PS50110"/>
    </source>
</evidence>
<dbReference type="AlphaFoldDB" id="A0A6N8SLL7"/>
<dbReference type="SMART" id="SM00448">
    <property type="entry name" value="REC"/>
    <property type="match status" value="1"/>
</dbReference>
<dbReference type="RefSeq" id="WP_160862183.1">
    <property type="nucleotide sequence ID" value="NZ_WUMK01000011.1"/>
</dbReference>
<keyword evidence="7" id="KW-1185">Reference proteome</keyword>
<accession>A0A6N8SLL7</accession>
<reference evidence="6 7" key="1">
    <citation type="submission" date="2019-12" db="EMBL/GenBank/DDBJ databases">
        <title>Shinella kummerowiae sp. nov., a symbiotic bacterium isolated from root nodules of the herbal legume Kummerowia stipulacea.</title>
        <authorList>
            <person name="Gao J."/>
        </authorList>
    </citation>
    <scope>NUCLEOTIDE SEQUENCE [LARGE SCALE GENOMIC DNA]</scope>
    <source>
        <strain evidence="6 7">CCBAU 25048</strain>
    </source>
</reference>
<dbReference type="PANTHER" id="PTHR44591:SF3">
    <property type="entry name" value="RESPONSE REGULATORY DOMAIN-CONTAINING PROTEIN"/>
    <property type="match status" value="1"/>
</dbReference>
<organism evidence="6 7">
    <name type="scientific">Shinella kummerowiae</name>
    <dbReference type="NCBI Taxonomy" id="417745"/>
    <lineage>
        <taxon>Bacteria</taxon>
        <taxon>Pseudomonadati</taxon>
        <taxon>Pseudomonadota</taxon>
        <taxon>Alphaproteobacteria</taxon>
        <taxon>Hyphomicrobiales</taxon>
        <taxon>Rhizobiaceae</taxon>
        <taxon>Shinella</taxon>
    </lineage>
</organism>
<dbReference type="PANTHER" id="PTHR44591">
    <property type="entry name" value="STRESS RESPONSE REGULATOR PROTEIN 1"/>
    <property type="match status" value="1"/>
</dbReference>
<dbReference type="OrthoDB" id="9784719at2"/>
<dbReference type="GO" id="GO:0000160">
    <property type="term" value="P:phosphorelay signal transduction system"/>
    <property type="evidence" value="ECO:0007669"/>
    <property type="project" value="InterPro"/>
</dbReference>
<keyword evidence="1 4" id="KW-0597">Phosphoprotein</keyword>
<gene>
    <name evidence="6" type="ORF">GR138_26190</name>
</gene>
<dbReference type="SUPFAM" id="SSF52172">
    <property type="entry name" value="CheY-like"/>
    <property type="match status" value="1"/>
</dbReference>
<protein>
    <submittedName>
        <fullName evidence="6">Response regulator</fullName>
    </submittedName>
</protein>
<dbReference type="Gene3D" id="3.40.50.2300">
    <property type="match status" value="1"/>
</dbReference>
<evidence type="ECO:0000256" key="4">
    <source>
        <dbReference type="PROSITE-ProRule" id="PRU00169"/>
    </source>
</evidence>
<evidence type="ECO:0000313" key="7">
    <source>
        <dbReference type="Proteomes" id="UP000435802"/>
    </source>
</evidence>
<keyword evidence="2" id="KW-0805">Transcription regulation</keyword>
<dbReference type="EMBL" id="WUMK01000011">
    <property type="protein sequence ID" value="MXN48698.1"/>
    <property type="molecule type" value="Genomic_DNA"/>
</dbReference>